<organism evidence="1 2">
    <name type="scientific">Cicer arietinum</name>
    <name type="common">Chickpea</name>
    <name type="synonym">Garbanzo</name>
    <dbReference type="NCBI Taxonomy" id="3827"/>
    <lineage>
        <taxon>Eukaryota</taxon>
        <taxon>Viridiplantae</taxon>
        <taxon>Streptophyta</taxon>
        <taxon>Embryophyta</taxon>
        <taxon>Tracheophyta</taxon>
        <taxon>Spermatophyta</taxon>
        <taxon>Magnoliopsida</taxon>
        <taxon>eudicotyledons</taxon>
        <taxon>Gunneridae</taxon>
        <taxon>Pentapetalae</taxon>
        <taxon>rosids</taxon>
        <taxon>fabids</taxon>
        <taxon>Fabales</taxon>
        <taxon>Fabaceae</taxon>
        <taxon>Papilionoideae</taxon>
        <taxon>50 kb inversion clade</taxon>
        <taxon>NPAAA clade</taxon>
        <taxon>Hologalegina</taxon>
        <taxon>IRL clade</taxon>
        <taxon>Cicereae</taxon>
        <taxon>Cicer</taxon>
    </lineage>
</organism>
<reference evidence="2" key="2">
    <citation type="submission" date="2025-08" db="UniProtKB">
        <authorList>
            <consortium name="RefSeq"/>
        </authorList>
    </citation>
    <scope>IDENTIFICATION</scope>
    <source>
        <tissue evidence="2">Etiolated seedlings</tissue>
    </source>
</reference>
<dbReference type="STRING" id="3827.A0A3Q7YDX6"/>
<dbReference type="PANTHER" id="PTHR11439">
    <property type="entry name" value="GAG-POL-RELATED RETROTRANSPOSON"/>
    <property type="match status" value="1"/>
</dbReference>
<proteinExistence type="predicted"/>
<dbReference type="PANTHER" id="PTHR11439:SF498">
    <property type="entry name" value="DNAK FAMILY PROTEIN"/>
    <property type="match status" value="1"/>
</dbReference>
<keyword evidence="1" id="KW-1185">Reference proteome</keyword>
<gene>
    <name evidence="2" type="primary">LOC113785815</name>
</gene>
<evidence type="ECO:0000313" key="2">
    <source>
        <dbReference type="RefSeq" id="XP_027188690.1"/>
    </source>
</evidence>
<name>A0A3Q7YDX6_CICAR</name>
<dbReference type="RefSeq" id="XP_027188690.1">
    <property type="nucleotide sequence ID" value="XM_027332889.1"/>
</dbReference>
<accession>A0A3Q7YDX6</accession>
<dbReference type="Proteomes" id="UP000087171">
    <property type="component" value="Chromosome Ca3"/>
</dbReference>
<protein>
    <submittedName>
        <fullName evidence="2">Uncharacterized protein LOC113785815</fullName>
    </submittedName>
</protein>
<dbReference type="PaxDb" id="3827-XP_004492625.1"/>
<sequence length="205" mass="22989">MAATVIIKDLGSLRYFLGIEVARSPSGILLDHRKYTLKLLNDIGILATKPPSTPYDSSLNLNYSDSPLYEDESQLMRLIGRLLYLTTTRLDIAFTVQQLSQHVSSPRQVHFKAAASIFHYLKSCPAKSLFYSTKTDLCLSGFEDSDWATCPTTQRSVTGYAVFLGTSLISWKSKKQTTVSRSSSEAEYHALASLSCEIKWLHYIF</sequence>
<dbReference type="CDD" id="cd09272">
    <property type="entry name" value="RNase_HI_RT_Ty1"/>
    <property type="match status" value="1"/>
</dbReference>
<evidence type="ECO:0000313" key="1">
    <source>
        <dbReference type="Proteomes" id="UP000087171"/>
    </source>
</evidence>
<dbReference type="OrthoDB" id="414945at2759"/>
<dbReference type="AlphaFoldDB" id="A0A3Q7YDX6"/>
<reference evidence="1" key="1">
    <citation type="journal article" date="2013" name="Nat. Biotechnol.">
        <title>Draft genome sequence of chickpea (Cicer arietinum) provides a resource for trait improvement.</title>
        <authorList>
            <person name="Varshney R.K."/>
            <person name="Song C."/>
            <person name="Saxena R.K."/>
            <person name="Azam S."/>
            <person name="Yu S."/>
            <person name="Sharpe A.G."/>
            <person name="Cannon S."/>
            <person name="Baek J."/>
            <person name="Rosen B.D."/>
            <person name="Tar'an B."/>
            <person name="Millan T."/>
            <person name="Zhang X."/>
            <person name="Ramsay L.D."/>
            <person name="Iwata A."/>
            <person name="Wang Y."/>
            <person name="Nelson W."/>
            <person name="Farmer A.D."/>
            <person name="Gaur P.M."/>
            <person name="Soderlund C."/>
            <person name="Penmetsa R.V."/>
            <person name="Xu C."/>
            <person name="Bharti A.K."/>
            <person name="He W."/>
            <person name="Winter P."/>
            <person name="Zhao S."/>
            <person name="Hane J.K."/>
            <person name="Carrasquilla-Garcia N."/>
            <person name="Condie J.A."/>
            <person name="Upadhyaya H.D."/>
            <person name="Luo M.C."/>
            <person name="Thudi M."/>
            <person name="Gowda C.L."/>
            <person name="Singh N.P."/>
            <person name="Lichtenzveig J."/>
            <person name="Gali K.K."/>
            <person name="Rubio J."/>
            <person name="Nadarajan N."/>
            <person name="Dolezel J."/>
            <person name="Bansal K.C."/>
            <person name="Xu X."/>
            <person name="Edwards D."/>
            <person name="Zhang G."/>
            <person name="Kahl G."/>
            <person name="Gil J."/>
            <person name="Singh K.B."/>
            <person name="Datta S.K."/>
            <person name="Jackson S.A."/>
            <person name="Wang J."/>
            <person name="Cook D.R."/>
        </authorList>
    </citation>
    <scope>NUCLEOTIDE SEQUENCE [LARGE SCALE GENOMIC DNA]</scope>
    <source>
        <strain evidence="1">cv. CDC Frontier</strain>
    </source>
</reference>